<keyword evidence="2" id="KW-1185">Reference proteome</keyword>
<dbReference type="STRING" id="330734.ABA45_12280"/>
<protein>
    <submittedName>
        <fullName evidence="1">Uncharacterized protein</fullName>
    </submittedName>
</protein>
<gene>
    <name evidence="1" type="ORF">ABA45_12280</name>
</gene>
<sequence>MTTPLADTRKPRVTILKTGATYPQIRERCGDLESWFVGGLSSVLERAYRTVAGRGGNRRSAGAGRVPMDSSCWITSWVARRCPLTLLW</sequence>
<reference evidence="1 2" key="1">
    <citation type="submission" date="2015-05" db="EMBL/GenBank/DDBJ databases">
        <title>Complete genome of Marinobacter psychrophilus strain 20041T isolated from sea-ice of the Canadian Basin.</title>
        <authorList>
            <person name="Song L."/>
            <person name="Ren L."/>
            <person name="Yu Y."/>
            <person name="Wang X."/>
        </authorList>
    </citation>
    <scope>NUCLEOTIDE SEQUENCE [LARGE SCALE GENOMIC DNA]</scope>
    <source>
        <strain evidence="1 2">20041</strain>
    </source>
</reference>
<name>A0A0H4I5S8_9GAMM</name>
<evidence type="ECO:0000313" key="1">
    <source>
        <dbReference type="EMBL" id="AKO53090.1"/>
    </source>
</evidence>
<accession>A0A0H4I5S8</accession>
<dbReference type="RefSeq" id="WP_048386519.1">
    <property type="nucleotide sequence ID" value="NZ_CP011494.1"/>
</dbReference>
<dbReference type="EMBL" id="CP011494">
    <property type="protein sequence ID" value="AKO53090.1"/>
    <property type="molecule type" value="Genomic_DNA"/>
</dbReference>
<evidence type="ECO:0000313" key="2">
    <source>
        <dbReference type="Proteomes" id="UP000036406"/>
    </source>
</evidence>
<dbReference type="KEGG" id="mpq:ABA45_12280"/>
<dbReference type="AlphaFoldDB" id="A0A0H4I5S8"/>
<organism evidence="1 2">
    <name type="scientific">Marinobacter psychrophilus</name>
    <dbReference type="NCBI Taxonomy" id="330734"/>
    <lineage>
        <taxon>Bacteria</taxon>
        <taxon>Pseudomonadati</taxon>
        <taxon>Pseudomonadota</taxon>
        <taxon>Gammaproteobacteria</taxon>
        <taxon>Pseudomonadales</taxon>
        <taxon>Marinobacteraceae</taxon>
        <taxon>Marinobacter</taxon>
    </lineage>
</organism>
<proteinExistence type="predicted"/>
<dbReference type="PATRIC" id="fig|330734.3.peg.2574"/>
<dbReference type="Proteomes" id="UP000036406">
    <property type="component" value="Chromosome"/>
</dbReference>